<dbReference type="InterPro" id="IPR036856">
    <property type="entry name" value="Ald_Oxase/Xan_DH_a/b_sf"/>
</dbReference>
<dbReference type="EMBL" id="JBHLUN010000005">
    <property type="protein sequence ID" value="MFC0407793.1"/>
    <property type="molecule type" value="Genomic_DNA"/>
</dbReference>
<keyword evidence="2" id="KW-0560">Oxidoreductase</keyword>
<dbReference type="Proteomes" id="UP001589865">
    <property type="component" value="Unassembled WGS sequence"/>
</dbReference>
<gene>
    <name evidence="4" type="ORF">ACFFGY_06000</name>
</gene>
<reference evidence="4 5" key="1">
    <citation type="submission" date="2024-09" db="EMBL/GenBank/DDBJ databases">
        <authorList>
            <person name="Sun Q."/>
            <person name="Mori K."/>
        </authorList>
    </citation>
    <scope>NUCLEOTIDE SEQUENCE [LARGE SCALE GENOMIC DNA]</scope>
    <source>
        <strain evidence="4 5">TBRC 5777</strain>
    </source>
</reference>
<dbReference type="InterPro" id="IPR046867">
    <property type="entry name" value="AldOxase/xan_DH_MoCoBD2"/>
</dbReference>
<dbReference type="Gene3D" id="3.30.365.10">
    <property type="entry name" value="Aldehyde oxidase/xanthine dehydrogenase, molybdopterin binding domain"/>
    <property type="match status" value="4"/>
</dbReference>
<protein>
    <submittedName>
        <fullName evidence="4">Xanthine dehydrogenase family protein molybdopterin-binding subunit</fullName>
    </submittedName>
</protein>
<dbReference type="PANTHER" id="PTHR11908">
    <property type="entry name" value="XANTHINE DEHYDROGENASE"/>
    <property type="match status" value="1"/>
</dbReference>
<evidence type="ECO:0000256" key="1">
    <source>
        <dbReference type="ARBA" id="ARBA00022505"/>
    </source>
</evidence>
<evidence type="ECO:0000259" key="3">
    <source>
        <dbReference type="SMART" id="SM01008"/>
    </source>
</evidence>
<dbReference type="SUPFAM" id="SSF56003">
    <property type="entry name" value="Molybdenum cofactor-binding domain"/>
    <property type="match status" value="1"/>
</dbReference>
<evidence type="ECO:0000313" key="5">
    <source>
        <dbReference type="Proteomes" id="UP001589865"/>
    </source>
</evidence>
<feature type="domain" description="Aldehyde oxidase/xanthine dehydrogenase a/b hammerhead" evidence="3">
    <location>
        <begin position="30"/>
        <end position="148"/>
    </location>
</feature>
<dbReference type="InterPro" id="IPR000674">
    <property type="entry name" value="Ald_Oxase/Xan_DH_a/b"/>
</dbReference>
<organism evidence="4 5">
    <name type="scientific">Roseomonas elaeocarpi</name>
    <dbReference type="NCBI Taxonomy" id="907779"/>
    <lineage>
        <taxon>Bacteria</taxon>
        <taxon>Pseudomonadati</taxon>
        <taxon>Pseudomonadota</taxon>
        <taxon>Alphaproteobacteria</taxon>
        <taxon>Acetobacterales</taxon>
        <taxon>Roseomonadaceae</taxon>
        <taxon>Roseomonas</taxon>
    </lineage>
</organism>
<dbReference type="SMART" id="SM01008">
    <property type="entry name" value="Ald_Xan_dh_C"/>
    <property type="match status" value="1"/>
</dbReference>
<proteinExistence type="predicted"/>
<comment type="caution">
    <text evidence="4">The sequence shown here is derived from an EMBL/GenBank/DDBJ whole genome shotgun (WGS) entry which is preliminary data.</text>
</comment>
<accession>A0ABV6JPY7</accession>
<dbReference type="Gene3D" id="3.90.1170.50">
    <property type="entry name" value="Aldehyde oxidase/xanthine dehydrogenase, a/b hammerhead"/>
    <property type="match status" value="1"/>
</dbReference>
<evidence type="ECO:0000313" key="4">
    <source>
        <dbReference type="EMBL" id="MFC0407793.1"/>
    </source>
</evidence>
<dbReference type="PANTHER" id="PTHR11908:SF132">
    <property type="entry name" value="ALDEHYDE OXIDASE 1-RELATED"/>
    <property type="match status" value="1"/>
</dbReference>
<dbReference type="Pfam" id="PF01315">
    <property type="entry name" value="Ald_Xan_dh_C"/>
    <property type="match status" value="1"/>
</dbReference>
<dbReference type="InterPro" id="IPR008274">
    <property type="entry name" value="AldOxase/xan_DH_MoCoBD1"/>
</dbReference>
<keyword evidence="5" id="KW-1185">Reference proteome</keyword>
<name>A0ABV6JPY7_9PROT</name>
<dbReference type="Pfam" id="PF02738">
    <property type="entry name" value="MoCoBD_1"/>
    <property type="match status" value="1"/>
</dbReference>
<dbReference type="SUPFAM" id="SSF54665">
    <property type="entry name" value="CO dehydrogenase molybdoprotein N-domain-like"/>
    <property type="match status" value="1"/>
</dbReference>
<dbReference type="InterPro" id="IPR037165">
    <property type="entry name" value="AldOxase/xan_DH_Mopterin-bd_sf"/>
</dbReference>
<evidence type="ECO:0000256" key="2">
    <source>
        <dbReference type="ARBA" id="ARBA00023002"/>
    </source>
</evidence>
<sequence length="784" mass="83788">MPDTNLADPTRMRFAVGQPVARREDPVLLRGEGQYTDDLQVAGQVHAWIVRSPYAHGVIRGIDTAAAREMPGVLGVYTAADLGAYGVIRCAMPLKNRDGSPLKSTERQALAADKVRFVGDPVAFVVAETSAQARDAAEAVELDVEPLDAVTEASDAVKPDAPQLYDSVPGNVVLDWHHGDAEKVAAAFATAAHRVKLPIRNNRVVVAAMEPRSAIAEYDVAEGRFTFHTCSQGVFGFRRGLAEDILKMPVDKVRVLTGNVGGSFGMKGNISPEHVCILHASRELGRPVKWTDERSASFVADCQGRDHETVAELALDAEGHFLAVRLTSLANMGAYLTAVGPLMGTMGFVKNIQSNYATPLIEVDTKSVFTNITPTAAYRGAGRPEGNYYMERLIEAAARQMGVDPLELRRRNHIRPEQMPYTAASGSTYDGGEFSALLDEAVRRADWEGFEARRADSESRGLLRGRGVGNYLECTAPVGKEMGGIRFDEDGGVTIVTGTLDYGQGHWSPFAQLLSSRLGVPFDKIRLLQGDSDQLVFGGGTGGSRSMMCSGTAIIEASDLVIEKGREAASHILEAAAADIEFDAEEGRFTIAGTDRGLGILELASRMRTAPELPEEMRSLDVTHVTGEKPMAFPNGCHIAEVEVDPETGQVQLVRYLAVSDFGVEVNPMMVQGQIHGGIAQGMGQALMERVSYDEGGQILSASFMDYALPRAEDLPAIVTASRPVPARTNPVGAKGCGEAGCAGSLPAVMNALNDALGHAGAATVEMPATPEKVWMALQGAKRG</sequence>
<keyword evidence="1" id="KW-0500">Molybdenum</keyword>
<dbReference type="Pfam" id="PF20256">
    <property type="entry name" value="MoCoBD_2"/>
    <property type="match status" value="1"/>
</dbReference>
<dbReference type="InterPro" id="IPR016208">
    <property type="entry name" value="Ald_Oxase/xanthine_DH-like"/>
</dbReference>
<dbReference type="RefSeq" id="WP_377043520.1">
    <property type="nucleotide sequence ID" value="NZ_JBHLUN010000005.1"/>
</dbReference>